<organism evidence="3 4">
    <name type="scientific">Endozoicomonas numazuensis</name>
    <dbReference type="NCBI Taxonomy" id="1137799"/>
    <lineage>
        <taxon>Bacteria</taxon>
        <taxon>Pseudomonadati</taxon>
        <taxon>Pseudomonadota</taxon>
        <taxon>Gammaproteobacteria</taxon>
        <taxon>Oceanospirillales</taxon>
        <taxon>Endozoicomonadaceae</taxon>
        <taxon>Endozoicomonas</taxon>
    </lineage>
</organism>
<feature type="compositionally biased region" description="Low complexity" evidence="1">
    <location>
        <begin position="150"/>
        <end position="159"/>
    </location>
</feature>
<reference evidence="3 4" key="1">
    <citation type="submission" date="2014-06" db="EMBL/GenBank/DDBJ databases">
        <title>Whole Genome Sequences of Three Symbiotic Endozoicomonas Bacteria.</title>
        <authorList>
            <person name="Neave M.J."/>
            <person name="Apprill A."/>
            <person name="Voolstra C.R."/>
        </authorList>
    </citation>
    <scope>NUCLEOTIDE SEQUENCE [LARGE SCALE GENOMIC DNA]</scope>
    <source>
        <strain evidence="3 4">DSM 25634</strain>
    </source>
</reference>
<dbReference type="GO" id="GO:0007156">
    <property type="term" value="P:homophilic cell adhesion via plasma membrane adhesion molecules"/>
    <property type="evidence" value="ECO:0007669"/>
    <property type="project" value="InterPro"/>
</dbReference>
<dbReference type="Gene3D" id="2.60.40.10">
    <property type="entry name" value="Immunoglobulins"/>
    <property type="match status" value="8"/>
</dbReference>
<dbReference type="InterPro" id="IPR010221">
    <property type="entry name" value="VCBS_dom"/>
</dbReference>
<evidence type="ECO:0000313" key="3">
    <source>
        <dbReference type="EMBL" id="KEQ18405.1"/>
    </source>
</evidence>
<feature type="non-terminal residue" evidence="3">
    <location>
        <position position="3724"/>
    </location>
</feature>
<dbReference type="SUPFAM" id="SSF49313">
    <property type="entry name" value="Cadherin-like"/>
    <property type="match status" value="5"/>
</dbReference>
<protein>
    <recommendedName>
        <fullName evidence="2">Cadherin domain-containing protein</fullName>
    </recommendedName>
</protein>
<dbReference type="InterPro" id="IPR002126">
    <property type="entry name" value="Cadherin-like_dom"/>
</dbReference>
<dbReference type="InterPro" id="IPR015919">
    <property type="entry name" value="Cadherin-like_sf"/>
</dbReference>
<dbReference type="eggNOG" id="COG5276">
    <property type="taxonomic scope" value="Bacteria"/>
</dbReference>
<dbReference type="Pfam" id="PF17829">
    <property type="entry name" value="GH115_C"/>
    <property type="match status" value="1"/>
</dbReference>
<feature type="region of interest" description="Disordered" evidence="1">
    <location>
        <begin position="3516"/>
        <end position="3535"/>
    </location>
</feature>
<dbReference type="Gene3D" id="2.60.120.200">
    <property type="match status" value="1"/>
</dbReference>
<dbReference type="GO" id="GO:0016020">
    <property type="term" value="C:membrane"/>
    <property type="evidence" value="ECO:0007669"/>
    <property type="project" value="InterPro"/>
</dbReference>
<dbReference type="InterPro" id="IPR047777">
    <property type="entry name" value="LapA-like_RM"/>
</dbReference>
<feature type="region of interest" description="Disordered" evidence="1">
    <location>
        <begin position="1280"/>
        <end position="1303"/>
    </location>
</feature>
<dbReference type="InterPro" id="IPR040853">
    <property type="entry name" value="RapA2_cadherin-like"/>
</dbReference>
<feature type="domain" description="Cadherin" evidence="2">
    <location>
        <begin position="2819"/>
        <end position="2914"/>
    </location>
</feature>
<dbReference type="GO" id="GO:0005509">
    <property type="term" value="F:calcium ion binding"/>
    <property type="evidence" value="ECO:0007669"/>
    <property type="project" value="InterPro"/>
</dbReference>
<feature type="domain" description="Cadherin" evidence="2">
    <location>
        <begin position="3389"/>
        <end position="3487"/>
    </location>
</feature>
<dbReference type="OrthoDB" id="6089850at2"/>
<dbReference type="PANTHER" id="PTHR14139">
    <property type="entry name" value="CALSYNTENIN"/>
    <property type="match status" value="1"/>
</dbReference>
<feature type="domain" description="Cadherin" evidence="2">
    <location>
        <begin position="1701"/>
        <end position="1793"/>
    </location>
</feature>
<dbReference type="PANTHER" id="PTHR14139:SF2">
    <property type="entry name" value="CALSYNTENIN-1"/>
    <property type="match status" value="1"/>
</dbReference>
<feature type="domain" description="Cadherin" evidence="2">
    <location>
        <begin position="195"/>
        <end position="293"/>
    </location>
</feature>
<dbReference type="STRING" id="1137799.GZ78_12955"/>
<dbReference type="CDD" id="cd11304">
    <property type="entry name" value="Cadherin_repeat"/>
    <property type="match status" value="1"/>
</dbReference>
<dbReference type="SMART" id="SM00112">
    <property type="entry name" value="CA"/>
    <property type="match status" value="6"/>
</dbReference>
<feature type="region of interest" description="Disordered" evidence="1">
    <location>
        <begin position="142"/>
        <end position="173"/>
    </location>
</feature>
<name>A0A081NIY2_9GAMM</name>
<sequence>MHSDSDGSRPVIGHIQETDGSVVVITPDGSKRILQEGDPLYLNDRVISESSGLTSIRLLNNEVIQLGGQSQLVMQRSMLQATPTDIPEPSEVEQIQTAIADGADPVEVSEPSSAGDSDNPSRDQSPDVISNSLGKAAILERDAQEKEQQDQSVSEQLSESSEELKSQIAQEEDEEIKSALAVNYAPTAHNMTMGSSENGTELEGKLHVYDANTGEVLTYSLVTSPSSGQLFLNNDGSFRFLTGSDFEYLAAGEQSVVTFIFEVTDSRGARSQASVDITIKGVNDTPEVAGPISADIIQNDDETIIDLLSRSSDKDLSDTLSVTQLRLTEGNEAGVSIGLDSNSLSIDPETYNYLAEGESETLTYEYQVTGSQGESVPQSVTITLSGTNDQPQVREAIIKTSDQNSNDFNVDLLAGVFDIDATDTLNVVSLRLTAGDPAGITIADDGNSLSVDTSAYEHLAEGESDEIEYSYEIDDGHGGVVSQSASISIEGVNDNPEDLDLDGTQIDENHDGAVVGSLSTTDKNLSDTHSYSVDDNRFEVVDGDLKLKDDVALNYETEGSIDVEVTTTDVHGAAYSESFTVKVNDINEAPVSSDSSATIDEDSLYRFSLNDFPYNDEDNGDQLETVVIESLPANGSLELNGTPISEGDAISRPDISAGLLTFLPESNESSENYTHFNFRVNDGELSSDIQTFTFDVTPIADTPSFSLNASEVISSSSFDYEISIQEDTPIPLNLSSALTDTDGSETYQLILSGAPAGSILTDGNQSITANGSDIDISSWQQDTLRLTPSENSHLDFTLTFTATASESANNDQSIISKTLHVDLSGTVTEDDAVTLTTSGNLTVTDIDDNESEFQADTLSGNHGQLSIVADGRWTYSADNNQSAIQELGQGDSLTDSFTILTADGTEHTVSATIRGTNDAPVVTAGGTLTYTENDGAQAVDAHITLADIDSVTIDSATISISSNFSAAEDSLAFTDHNGISGHWDSLTGSITLSGTATVAQYQEALRTVTYSNSSESPSTADRTISFSVDDGHDSSNIATSTITVTAVNDAPDTEDILVTSDEDAPYIFTTSDFTFSDPDARQTLQSIKITQLPSAGELLYNGSAVTADMEVTKNDLLAGRLRFEPAENENGNLYASFEFQVSDGELFSSSATFDFSIIPVNDDPTVSAAIAESFVEDSASVDINLLDYAADVDTGDTLSVTQVTLSSGNDSGITINGNTLTVDPDAYDYLPDGVTETIVYSYDIEDGNGGSVSQTATLVITGTNDSAQITGLDTATVTEGSHANTLTTSGSLTASDADQGESQFEPETLTGNYGDLVIGANGQWTYTADNTLLAIQGLDDGDTLSETFTVTTAGGDTHNIDMTIAGTNDAPVIGAGMSDQTATEEQAFSYQLPSEAFSDIDGDSLTYSATLNDGSPLPSWVTFNPSTGTFSGTPDDPDLGQIIVKVTASDGDLSTSGQFKINVAAVNDPPELQSSPLVDDIITALDFNTGAGLLANDLSTEGNDASFSGSVNWVSGHDNTGSAFNMDGSEGHAELQGLSTGGAMTISAWVQFDSFDEYWSRILDFGNGQSDNNIVLGHTGSNSGIGFHIYSGGADDPKGTLEINNFFTAGEWVHITATVEADGTMSIYRNGELAGQADGVVPEEMVRTGNFLGKSHWPEDGYLDGSIDELVIANGAVSADQAKAIYQADTVNNLLSDSFHVEEHSISGTEIGTVSATDVDNPNLSYSLTDDASGRFTIDSDTGMITVATSDSTLLDHETAGSHNISVQVSDGSLTDTRTYTIYLTDTNDTPDAQDETVSTLEDSSYTFTSSDFNFSDADQDDSLSQIRIENLPENGELLLNGVSVSQADTVSKEDIESGLLTFKPALNANGDGYDSFSFSVADQQNVFSLSKNVMTVDVTAVNDTPVVSAGISHTVNEDQTITLTEAQLLVNASDIDGDTLSVSNVRVDNGSVGVTDNGNGTWTITPVVHWSGTSQLSFDISDGNESVTNTLSLAITPDADAPSLLFNNSAQNATVSANEDTSIALNLAADLTDTDGSETLDVLIEGLPTGAEITDGSEIVTSTGGPINISSWNLANLSVTPIDHHETDFSISVTATATELSGGSTSSTTREILIDIQPQNDSAIITGIHTGSVTEDDFSTYGPLGQRELIAAGDLDIQEHDAGEAAFQAETVSGSYGDLTINSNGQWEYIADSRQSEIQALGVTETLQDTLTVQSLDGTTHDITITIQGANDQGDGAPLFLGSLAEDNTLVINESSILNAVSDIDGDTLTVTAIQLPVGGHSIVNNNDGTWTLTPAQDFNGMLEMLYVVSDGTLGYEVNNLVRVNITSVADTAVISGDDTASLTEDTVATLTASGSLSVIDPDAGEAVFSSETINGNYGDLAIDSDGNWSYSADNSQAPIQQLGDGDSLSETFTVQTADGTTKDITITLNGTNDAPTVSSAIDLGNIDEDTSLTITEAQLLANASDIDGDSLSVNSLVVADSNHGSVTDNGNGTWTFTPAANFNGDNISFNFIVSDGHSGGDSNGTAVVDINALADNPVISPDTSETTISSWGFEDTVIGSDWQDVNASPEGWSSAAGLFEFQRNGADSNTAFEGNQWLELDTDQTLDTISYQADTSDGQPFLFEFATKERRADTTDDFEIYWNGEQIATITPTDRWTVHRIELPPTGEDTTSLEIRELSGANDFEGSLLDDLKVLKVGITPSDDPAYDFSITSLEDTGIPLNLGTVTSGGTESITTHLAGIPTGSVLTDGTHTVNADGSNIDVSTWNLSALSLTPPAHSHTDFTITIASTATEGNGDSASSSSSLRVELLAENDSPTAINLDSLSVSENSAGAVVGSLSTSDADSDDSHSYSVNDNRFEIVNGQLKLKDGVSLDYETEDSITLNVTTEDTEGVAYTENFTLSVADTNDAPVTAGSTSHSVDEDNSLTITKAELLANTTDADGDNLSVSNVQVTSGQVSVTDNGNNTWTLTPSAEWSGNGQLSFDISDGTVTVSGQADMTVTAVADTPDISITGTTVISSMDFNGGLASGWTSEHSTEIHNDGGPVGNSNSGTNVAELDGEGSGTPDAYYYSVDTSQGHDHQISLWVKQRESYDGTDEIEIVWNGQVLQTIDPGTSWQEVTINLPYTDQASTQLAVREVAGQNNGVGPLLDQITISRLGADDSTDPAYDKMISSQEDTRIALDLGSSLNDSDGSESLSVSLSGIPSGFALTDGTNSLTTDGSTVDASSWNLSNLTITPVANYDSDFTITVTSTATETSNNDSATHTQTIRIDMQPVSDAAIITGDDSGSVTEDAAATLSTSGSLSVSDVDGSASFVAETVNGSYGSLTISTDGNWTYSSDNDQSSIQSLDDGEQLTDSITISSNDGTTHTVEITIQGTNDAPLLANAVTDQSVNEDSSFSFTVPENTFSHGDGDTLTFTATQTDGSALPEWLNFNTSTRVFSGTPDNDDVATLNLKVTATDEDGETIDASFSLIVNNINDAPSPVFAEDNGLVSIEAEHFSSQVNRSGNAWAVENDASASGGQQVSTANNGADGFDTDYTGISSELTYDIQFESAGTYYVWVRGDAPDGNSDSVHIGLNGEAVSTGSQIGFNDGSHDWAGDRINSAGRITIEVDAPGTHQLNLWMREDGTAVDKIVISDDVDYVPSGSGPAESDYVGLSDQTATEEAAFSYTLPANAFSDDDGDSLTFSTSLANGDPLPAWLTFDTGTRTFSGIPDDPDVGSL</sequence>
<dbReference type="Pfam" id="PF17892">
    <property type="entry name" value="Cadherin_5"/>
    <property type="match status" value="5"/>
</dbReference>
<dbReference type="SMART" id="SM00736">
    <property type="entry name" value="CADG"/>
    <property type="match status" value="5"/>
</dbReference>
<dbReference type="SUPFAM" id="SSF49899">
    <property type="entry name" value="Concanavalin A-like lectins/glucanases"/>
    <property type="match status" value="1"/>
</dbReference>
<dbReference type="Gene3D" id="2.60.40.60">
    <property type="entry name" value="Cadherins"/>
    <property type="match status" value="2"/>
</dbReference>
<dbReference type="NCBIfam" id="NF012211">
    <property type="entry name" value="tand_rpt_95"/>
    <property type="match status" value="5"/>
</dbReference>
<dbReference type="RefSeq" id="WP_034835697.1">
    <property type="nucleotide sequence ID" value="NZ_JOKH01000002.1"/>
</dbReference>
<feature type="compositionally biased region" description="Polar residues" evidence="1">
    <location>
        <begin position="1280"/>
        <end position="1302"/>
    </location>
</feature>
<dbReference type="PROSITE" id="PS50268">
    <property type="entry name" value="CADHERIN_2"/>
    <property type="match status" value="4"/>
</dbReference>
<accession>A0A081NIY2</accession>
<proteinExistence type="predicted"/>
<dbReference type="NCBIfam" id="NF033682">
    <property type="entry name" value="retention_LapA"/>
    <property type="match status" value="1"/>
</dbReference>
<comment type="caution">
    <text evidence="3">The sequence shown here is derived from an EMBL/GenBank/DDBJ whole genome shotgun (WGS) entry which is preliminary data.</text>
</comment>
<evidence type="ECO:0000259" key="2">
    <source>
        <dbReference type="PROSITE" id="PS50268"/>
    </source>
</evidence>
<evidence type="ECO:0000256" key="1">
    <source>
        <dbReference type="SAM" id="MobiDB-lite"/>
    </source>
</evidence>
<dbReference type="eggNOG" id="COG2931">
    <property type="taxonomic scope" value="Bacteria"/>
</dbReference>
<dbReference type="eggNOG" id="COG3533">
    <property type="taxonomic scope" value="Bacteria"/>
</dbReference>
<evidence type="ECO:0000313" key="4">
    <source>
        <dbReference type="Proteomes" id="UP000028073"/>
    </source>
</evidence>
<gene>
    <name evidence="3" type="ORF">GZ78_12955</name>
</gene>
<dbReference type="Pfam" id="PF17803">
    <property type="entry name" value="Cadherin_4"/>
    <property type="match status" value="4"/>
</dbReference>
<feature type="compositionally biased region" description="Polar residues" evidence="1">
    <location>
        <begin position="3518"/>
        <end position="3531"/>
    </location>
</feature>
<keyword evidence="4" id="KW-1185">Reference proteome</keyword>
<dbReference type="EMBL" id="JOKH01000002">
    <property type="protein sequence ID" value="KEQ18405.1"/>
    <property type="molecule type" value="Genomic_DNA"/>
</dbReference>
<dbReference type="InterPro" id="IPR041437">
    <property type="entry name" value="GH115_C"/>
</dbReference>
<dbReference type="Pfam" id="PF17963">
    <property type="entry name" value="Big_9"/>
    <property type="match status" value="1"/>
</dbReference>
<feature type="region of interest" description="Disordered" evidence="1">
    <location>
        <begin position="101"/>
        <end position="129"/>
    </location>
</feature>
<dbReference type="Pfam" id="PF13385">
    <property type="entry name" value="Laminin_G_3"/>
    <property type="match status" value="1"/>
</dbReference>
<dbReference type="InterPro" id="IPR013320">
    <property type="entry name" value="ConA-like_dom_sf"/>
</dbReference>
<dbReference type="Gene3D" id="2.60.40.2810">
    <property type="match status" value="1"/>
</dbReference>
<dbReference type="Pfam" id="PF05345">
    <property type="entry name" value="He_PIG"/>
    <property type="match status" value="3"/>
</dbReference>
<dbReference type="Proteomes" id="UP000028073">
    <property type="component" value="Unassembled WGS sequence"/>
</dbReference>
<dbReference type="eggNOG" id="COG2911">
    <property type="taxonomic scope" value="Bacteria"/>
</dbReference>
<dbReference type="NCBIfam" id="TIGR01965">
    <property type="entry name" value="VCBS_repeat"/>
    <property type="match status" value="6"/>
</dbReference>
<dbReference type="Pfam" id="PF00028">
    <property type="entry name" value="Cadherin"/>
    <property type="match status" value="1"/>
</dbReference>
<dbReference type="InterPro" id="IPR013783">
    <property type="entry name" value="Ig-like_fold"/>
</dbReference>
<dbReference type="InterPro" id="IPR041690">
    <property type="entry name" value="Cadherin_5"/>
</dbReference>
<dbReference type="Gene3D" id="2.60.120.1620">
    <property type="match status" value="1"/>
</dbReference>
<dbReference type="InterPro" id="IPR006644">
    <property type="entry name" value="Cadg"/>
</dbReference>